<dbReference type="GO" id="GO:0004497">
    <property type="term" value="F:monooxygenase activity"/>
    <property type="evidence" value="ECO:0007669"/>
    <property type="project" value="UniProtKB-KW"/>
</dbReference>
<comment type="similarity">
    <text evidence="3">Belongs to the cytochrome P450 family.</text>
</comment>
<evidence type="ECO:0000256" key="7">
    <source>
        <dbReference type="ARBA" id="ARBA00023004"/>
    </source>
</evidence>
<dbReference type="GO" id="GO:0005506">
    <property type="term" value="F:iron ion binding"/>
    <property type="evidence" value="ECO:0007669"/>
    <property type="project" value="InterPro"/>
</dbReference>
<dbReference type="InterPro" id="IPR001128">
    <property type="entry name" value="Cyt_P450"/>
</dbReference>
<comment type="cofactor">
    <cofactor evidence="1">
        <name>heme</name>
        <dbReference type="ChEBI" id="CHEBI:30413"/>
    </cofactor>
</comment>
<keyword evidence="8" id="KW-0503">Monooxygenase</keyword>
<evidence type="ECO:0000256" key="6">
    <source>
        <dbReference type="ARBA" id="ARBA00023002"/>
    </source>
</evidence>
<evidence type="ECO:0000256" key="8">
    <source>
        <dbReference type="ARBA" id="ARBA00023033"/>
    </source>
</evidence>
<gene>
    <name evidence="10" type="ORF">Salat_1924400</name>
</gene>
<dbReference type="InterPro" id="IPR002401">
    <property type="entry name" value="Cyt_P450_E_grp-I"/>
</dbReference>
<keyword evidence="4" id="KW-0349">Heme</keyword>
<dbReference type="Pfam" id="PF00067">
    <property type="entry name" value="p450"/>
    <property type="match status" value="1"/>
</dbReference>
<dbReference type="PANTHER" id="PTHR47944">
    <property type="entry name" value="CYTOCHROME P450 98A9"/>
    <property type="match status" value="1"/>
</dbReference>
<comment type="subcellular location">
    <subcellularLocation>
        <location evidence="2">Membrane</location>
        <topology evidence="2">Single-pass membrane protein</topology>
    </subcellularLocation>
</comment>
<keyword evidence="9" id="KW-0812">Transmembrane</keyword>
<evidence type="ECO:0000256" key="3">
    <source>
        <dbReference type="ARBA" id="ARBA00010617"/>
    </source>
</evidence>
<feature type="transmembrane region" description="Helical" evidence="9">
    <location>
        <begin position="6"/>
        <end position="24"/>
    </location>
</feature>
<dbReference type="SUPFAM" id="SSF48264">
    <property type="entry name" value="Cytochrome P450"/>
    <property type="match status" value="1"/>
</dbReference>
<dbReference type="EMBL" id="JACGWO010000007">
    <property type="protein sequence ID" value="KAK4423416.1"/>
    <property type="molecule type" value="Genomic_DNA"/>
</dbReference>
<dbReference type="Proteomes" id="UP001293254">
    <property type="component" value="Unassembled WGS sequence"/>
</dbReference>
<reference evidence="10" key="2">
    <citation type="journal article" date="2024" name="Plant">
        <title>Genomic evolution and insights into agronomic trait innovations of Sesamum species.</title>
        <authorList>
            <person name="Miao H."/>
            <person name="Wang L."/>
            <person name="Qu L."/>
            <person name="Liu H."/>
            <person name="Sun Y."/>
            <person name="Le M."/>
            <person name="Wang Q."/>
            <person name="Wei S."/>
            <person name="Zheng Y."/>
            <person name="Lin W."/>
            <person name="Duan Y."/>
            <person name="Cao H."/>
            <person name="Xiong S."/>
            <person name="Wang X."/>
            <person name="Wei L."/>
            <person name="Li C."/>
            <person name="Ma Q."/>
            <person name="Ju M."/>
            <person name="Zhao R."/>
            <person name="Li G."/>
            <person name="Mu C."/>
            <person name="Tian Q."/>
            <person name="Mei H."/>
            <person name="Zhang T."/>
            <person name="Gao T."/>
            <person name="Zhang H."/>
        </authorList>
    </citation>
    <scope>NUCLEOTIDE SEQUENCE</scope>
    <source>
        <strain evidence="10">3651</strain>
    </source>
</reference>
<keyword evidence="7" id="KW-0408">Iron</keyword>
<proteinExistence type="inferred from homology"/>
<dbReference type="AlphaFoldDB" id="A0AAE1Y456"/>
<dbReference type="Gene3D" id="1.10.630.10">
    <property type="entry name" value="Cytochrome P450"/>
    <property type="match status" value="1"/>
</dbReference>
<evidence type="ECO:0000256" key="1">
    <source>
        <dbReference type="ARBA" id="ARBA00001971"/>
    </source>
</evidence>
<keyword evidence="9" id="KW-1133">Transmembrane helix</keyword>
<keyword evidence="5" id="KW-0479">Metal-binding</keyword>
<evidence type="ECO:0000256" key="9">
    <source>
        <dbReference type="SAM" id="Phobius"/>
    </source>
</evidence>
<name>A0AAE1Y456_9LAMI</name>
<evidence type="ECO:0000256" key="4">
    <source>
        <dbReference type="ARBA" id="ARBA00022617"/>
    </source>
</evidence>
<organism evidence="10 11">
    <name type="scientific">Sesamum alatum</name>
    <dbReference type="NCBI Taxonomy" id="300844"/>
    <lineage>
        <taxon>Eukaryota</taxon>
        <taxon>Viridiplantae</taxon>
        <taxon>Streptophyta</taxon>
        <taxon>Embryophyta</taxon>
        <taxon>Tracheophyta</taxon>
        <taxon>Spermatophyta</taxon>
        <taxon>Magnoliopsida</taxon>
        <taxon>eudicotyledons</taxon>
        <taxon>Gunneridae</taxon>
        <taxon>Pentapetalae</taxon>
        <taxon>asterids</taxon>
        <taxon>lamiids</taxon>
        <taxon>Lamiales</taxon>
        <taxon>Pedaliaceae</taxon>
        <taxon>Sesamum</taxon>
    </lineage>
</organism>
<evidence type="ECO:0000313" key="11">
    <source>
        <dbReference type="Proteomes" id="UP001293254"/>
    </source>
</evidence>
<dbReference type="GO" id="GO:0020037">
    <property type="term" value="F:heme binding"/>
    <property type="evidence" value="ECO:0007669"/>
    <property type="project" value="InterPro"/>
</dbReference>
<protein>
    <submittedName>
        <fullName evidence="10">Cytochrome</fullName>
    </submittedName>
</protein>
<evidence type="ECO:0000256" key="5">
    <source>
        <dbReference type="ARBA" id="ARBA00022723"/>
    </source>
</evidence>
<dbReference type="GO" id="GO:0016020">
    <property type="term" value="C:membrane"/>
    <property type="evidence" value="ECO:0007669"/>
    <property type="project" value="UniProtKB-SubCell"/>
</dbReference>
<dbReference type="PANTHER" id="PTHR47944:SF5">
    <property type="entry name" value="CYTOCHROME P450 71A1-LIKE"/>
    <property type="match status" value="1"/>
</dbReference>
<evidence type="ECO:0000313" key="10">
    <source>
        <dbReference type="EMBL" id="KAK4423416.1"/>
    </source>
</evidence>
<dbReference type="PRINTS" id="PR00463">
    <property type="entry name" value="EP450I"/>
</dbReference>
<reference evidence="10" key="1">
    <citation type="submission" date="2020-06" db="EMBL/GenBank/DDBJ databases">
        <authorList>
            <person name="Li T."/>
            <person name="Hu X."/>
            <person name="Zhang T."/>
            <person name="Song X."/>
            <person name="Zhang H."/>
            <person name="Dai N."/>
            <person name="Sheng W."/>
            <person name="Hou X."/>
            <person name="Wei L."/>
        </authorList>
    </citation>
    <scope>NUCLEOTIDE SEQUENCE</scope>
    <source>
        <strain evidence="10">3651</strain>
        <tissue evidence="10">Leaf</tissue>
    </source>
</reference>
<sequence>MDNFWALLALVYVALLTFTSKLLYKRRPDRKNVPPGPKPWPIIGNLNLVGSVPHQSLHILSQKYGEIMQLKFGKFPVVVASSPEMAKQFLKVHDLAFAARPALAAGKYTSYNYSDMAWAPKGP</sequence>
<evidence type="ECO:0000256" key="2">
    <source>
        <dbReference type="ARBA" id="ARBA00004167"/>
    </source>
</evidence>
<keyword evidence="11" id="KW-1185">Reference proteome</keyword>
<dbReference type="InterPro" id="IPR036396">
    <property type="entry name" value="Cyt_P450_sf"/>
</dbReference>
<comment type="caution">
    <text evidence="10">The sequence shown here is derived from an EMBL/GenBank/DDBJ whole genome shotgun (WGS) entry which is preliminary data.</text>
</comment>
<keyword evidence="6" id="KW-0560">Oxidoreductase</keyword>
<accession>A0AAE1Y456</accession>
<keyword evidence="9" id="KW-0472">Membrane</keyword>
<dbReference type="GO" id="GO:0016705">
    <property type="term" value="F:oxidoreductase activity, acting on paired donors, with incorporation or reduction of molecular oxygen"/>
    <property type="evidence" value="ECO:0007669"/>
    <property type="project" value="InterPro"/>
</dbReference>